<dbReference type="Proteomes" id="UP000244722">
    <property type="component" value="Unassembled WGS sequence"/>
</dbReference>
<sequence length="187" mass="21388">MHCCPGQHVTSKSVRSTNLTRYGVLTNSTTYGDKLAKVLQRPISEPPCGEKAAGYYPPPDGSWVEYIPRTEQLREGGKKSWPKAPKEVTWKDNWQNQDWTPTSPETTVTALHQQIGEMQQKADETARATEKREDEDLKKELESEKKRSRRLESVLRKTGKEVRQITNMLLDTVGKEKDKSPQYLVMV</sequence>
<dbReference type="EMBL" id="NESQ01000472">
    <property type="protein sequence ID" value="PUU72747.1"/>
    <property type="molecule type" value="Genomic_DNA"/>
</dbReference>
<comment type="caution">
    <text evidence="2">The sequence shown here is derived from an EMBL/GenBank/DDBJ whole genome shotgun (WGS) entry which is preliminary data.</text>
</comment>
<evidence type="ECO:0000313" key="3">
    <source>
        <dbReference type="Proteomes" id="UP000244722"/>
    </source>
</evidence>
<evidence type="ECO:0000256" key="1">
    <source>
        <dbReference type="SAM" id="MobiDB-lite"/>
    </source>
</evidence>
<name>A0A2T6ZB73_TUBBO</name>
<reference evidence="2 3" key="1">
    <citation type="submission" date="2017-04" db="EMBL/GenBank/DDBJ databases">
        <title>Draft genome sequence of Tuber borchii Vittad., a whitish edible truffle.</title>
        <authorList>
            <consortium name="DOE Joint Genome Institute"/>
            <person name="Murat C."/>
            <person name="Kuo A."/>
            <person name="Barry K.W."/>
            <person name="Clum A."/>
            <person name="Dockter R.B."/>
            <person name="Fauchery L."/>
            <person name="Iotti M."/>
            <person name="Kohler A."/>
            <person name="Labutti K."/>
            <person name="Lindquist E.A."/>
            <person name="Lipzen A."/>
            <person name="Ohm R.A."/>
            <person name="Wang M."/>
            <person name="Grigoriev I.V."/>
            <person name="Zambonelli A."/>
            <person name="Martin F.M."/>
        </authorList>
    </citation>
    <scope>NUCLEOTIDE SEQUENCE [LARGE SCALE GENOMIC DNA]</scope>
    <source>
        <strain evidence="2 3">Tbo3840</strain>
    </source>
</reference>
<gene>
    <name evidence="2" type="ORF">B9Z19DRAFT_1136809</name>
</gene>
<accession>A0A2T6ZB73</accession>
<organism evidence="2 3">
    <name type="scientific">Tuber borchii</name>
    <name type="common">White truffle</name>
    <dbReference type="NCBI Taxonomy" id="42251"/>
    <lineage>
        <taxon>Eukaryota</taxon>
        <taxon>Fungi</taxon>
        <taxon>Dikarya</taxon>
        <taxon>Ascomycota</taxon>
        <taxon>Pezizomycotina</taxon>
        <taxon>Pezizomycetes</taxon>
        <taxon>Pezizales</taxon>
        <taxon>Tuberaceae</taxon>
        <taxon>Tuber</taxon>
    </lineage>
</organism>
<keyword evidence="3" id="KW-1185">Reference proteome</keyword>
<evidence type="ECO:0000313" key="2">
    <source>
        <dbReference type="EMBL" id="PUU72747.1"/>
    </source>
</evidence>
<proteinExistence type="predicted"/>
<dbReference type="AlphaFoldDB" id="A0A2T6ZB73"/>
<feature type="region of interest" description="Disordered" evidence="1">
    <location>
        <begin position="120"/>
        <end position="152"/>
    </location>
</feature>
<protein>
    <submittedName>
        <fullName evidence="2">Uncharacterized protein</fullName>
    </submittedName>
</protein>